<evidence type="ECO:0000313" key="5">
    <source>
        <dbReference type="Proteomes" id="UP000032568"/>
    </source>
</evidence>
<dbReference type="EMBL" id="CP059735">
    <property type="protein sequence ID" value="WDD98401.1"/>
    <property type="molecule type" value="Genomic_DNA"/>
</dbReference>
<keyword evidence="5" id="KW-1185">Reference proteome</keyword>
<proteinExistence type="predicted"/>
<gene>
    <name evidence="4" type="ORF">SG35_024550</name>
</gene>
<dbReference type="Gene3D" id="3.30.2020.30">
    <property type="match status" value="1"/>
</dbReference>
<organism evidence="4 5">
    <name type="scientific">Thalassomonas actiniarum</name>
    <dbReference type="NCBI Taxonomy" id="485447"/>
    <lineage>
        <taxon>Bacteria</taxon>
        <taxon>Pseudomonadati</taxon>
        <taxon>Pseudomonadota</taxon>
        <taxon>Gammaproteobacteria</taxon>
        <taxon>Alteromonadales</taxon>
        <taxon>Colwelliaceae</taxon>
        <taxon>Thalassomonas</taxon>
    </lineage>
</organism>
<dbReference type="PANTHER" id="PTHR35303:SF5">
    <property type="entry name" value="OS02G0197800 PROTEIN"/>
    <property type="match status" value="1"/>
</dbReference>
<evidence type="ECO:0000256" key="1">
    <source>
        <dbReference type="ARBA" id="ARBA00022723"/>
    </source>
</evidence>
<dbReference type="InterPro" id="IPR038492">
    <property type="entry name" value="GBBH-like_N_sf"/>
</dbReference>
<keyword evidence="2" id="KW-0408">Iron</keyword>
<evidence type="ECO:0000313" key="4">
    <source>
        <dbReference type="EMBL" id="WDD98401.1"/>
    </source>
</evidence>
<name>A0AAE9YPI0_9GAMM</name>
<sequence length="138" mass="15801">MKITRFTLAADTATLTLDFIEQKDQEQQYQLSFEYLRVFSPVKSAPAKGKQAQGANPSQVSGWEIPLIAHKKQVLLKKIEAAGKHGYRFIFDDQHQAIYSEAYLLGLCRQQQVLWPEYLNAMKNNKLTREANISITQL</sequence>
<reference evidence="4 5" key="2">
    <citation type="journal article" date="2022" name="Mar. Drugs">
        <title>Bioassay-Guided Fractionation Leads to the Detection of Cholic Acid Generated by the Rare Thalassomonas sp.</title>
        <authorList>
            <person name="Pheiffer F."/>
            <person name="Schneider Y.K."/>
            <person name="Hansen E.H."/>
            <person name="Andersen J.H."/>
            <person name="Isaksson J."/>
            <person name="Busche T."/>
            <person name="R C."/>
            <person name="Kalinowski J."/>
            <person name="Zyl L.V."/>
            <person name="Trindade M."/>
        </authorList>
    </citation>
    <scope>NUCLEOTIDE SEQUENCE [LARGE SCALE GENOMIC DNA]</scope>
    <source>
        <strain evidence="4 5">A5K-106</strain>
    </source>
</reference>
<evidence type="ECO:0000259" key="3">
    <source>
        <dbReference type="Pfam" id="PF06155"/>
    </source>
</evidence>
<dbReference type="KEGG" id="tact:SG35_024550"/>
<dbReference type="InterPro" id="IPR010376">
    <property type="entry name" value="GBBH-like_N"/>
</dbReference>
<keyword evidence="1" id="KW-0479">Metal-binding</keyword>
<dbReference type="RefSeq" id="WP_044836086.1">
    <property type="nucleotide sequence ID" value="NZ_CP059735.1"/>
</dbReference>
<evidence type="ECO:0000256" key="2">
    <source>
        <dbReference type="ARBA" id="ARBA00023004"/>
    </source>
</evidence>
<dbReference type="PANTHER" id="PTHR35303">
    <property type="entry name" value="OS02G0197800 PROTEIN"/>
    <property type="match status" value="1"/>
</dbReference>
<dbReference type="Pfam" id="PF06155">
    <property type="entry name" value="GBBH-like_N"/>
    <property type="match status" value="1"/>
</dbReference>
<feature type="domain" description="Gamma-butyrobetaine hydroxylase-like N-terminal" evidence="3">
    <location>
        <begin position="10"/>
        <end position="104"/>
    </location>
</feature>
<dbReference type="GO" id="GO:0046872">
    <property type="term" value="F:metal ion binding"/>
    <property type="evidence" value="ECO:0007669"/>
    <property type="project" value="UniProtKB-KW"/>
</dbReference>
<accession>A0AAE9YPI0</accession>
<dbReference type="Proteomes" id="UP000032568">
    <property type="component" value="Chromosome"/>
</dbReference>
<reference evidence="4 5" key="1">
    <citation type="journal article" date="2015" name="Genome Announc.">
        <title>Draft Genome Sequences of Marine Isolates of Thalassomonas viridans and Thalassomonas actiniarum.</title>
        <authorList>
            <person name="Olonade I."/>
            <person name="van Zyl L.J."/>
            <person name="Trindade M."/>
        </authorList>
    </citation>
    <scope>NUCLEOTIDE SEQUENCE [LARGE SCALE GENOMIC DNA]</scope>
    <source>
        <strain evidence="4 5">A5K-106</strain>
    </source>
</reference>
<dbReference type="AlphaFoldDB" id="A0AAE9YPI0"/>
<protein>
    <submittedName>
        <fullName evidence="4">DUF971 domain-containing protein</fullName>
    </submittedName>
</protein>